<dbReference type="Proteomes" id="UP000053237">
    <property type="component" value="Unassembled WGS sequence"/>
</dbReference>
<dbReference type="EMBL" id="CAIX01000099">
    <property type="protein sequence ID" value="CCI45471.1"/>
    <property type="molecule type" value="Genomic_DNA"/>
</dbReference>
<name>A0A024GFE7_9STRA</name>
<reference evidence="2 3" key="1">
    <citation type="submission" date="2012-05" db="EMBL/GenBank/DDBJ databases">
        <title>Recombination and specialization in a pathogen metapopulation.</title>
        <authorList>
            <person name="Gardiner A."/>
            <person name="Kemen E."/>
            <person name="Schultz-Larsen T."/>
            <person name="MacLean D."/>
            <person name="Van Oosterhout C."/>
            <person name="Jones J.D.G."/>
        </authorList>
    </citation>
    <scope>NUCLEOTIDE SEQUENCE [LARGE SCALE GENOMIC DNA]</scope>
    <source>
        <strain evidence="2 3">Ac Nc2</strain>
    </source>
</reference>
<evidence type="ECO:0000313" key="2">
    <source>
        <dbReference type="EMBL" id="CCI45471.1"/>
    </source>
</evidence>
<keyword evidence="3" id="KW-1185">Reference proteome</keyword>
<evidence type="ECO:0000256" key="1">
    <source>
        <dbReference type="SAM" id="MobiDB-lite"/>
    </source>
</evidence>
<evidence type="ECO:0000313" key="3">
    <source>
        <dbReference type="Proteomes" id="UP000053237"/>
    </source>
</evidence>
<gene>
    <name evidence="2" type="ORF">BN9_063680</name>
</gene>
<proteinExistence type="predicted"/>
<protein>
    <submittedName>
        <fullName evidence="2">Uncharacterized protein</fullName>
    </submittedName>
</protein>
<dbReference type="InParanoid" id="A0A024GFE7"/>
<accession>A0A024GFE7</accession>
<organism evidence="2 3">
    <name type="scientific">Albugo candida</name>
    <dbReference type="NCBI Taxonomy" id="65357"/>
    <lineage>
        <taxon>Eukaryota</taxon>
        <taxon>Sar</taxon>
        <taxon>Stramenopiles</taxon>
        <taxon>Oomycota</taxon>
        <taxon>Peronosporomycetes</taxon>
        <taxon>Albuginales</taxon>
        <taxon>Albuginaceae</taxon>
        <taxon>Albugo</taxon>
    </lineage>
</organism>
<feature type="compositionally biased region" description="Polar residues" evidence="1">
    <location>
        <begin position="1"/>
        <end position="13"/>
    </location>
</feature>
<sequence>MAPTQKPNWNAGNASREKPSRALGSLHLSHESKKPDWNISTYNEALEKDYKRCNTLAERGRTNLFVYNYRAEKLPRAYPVGIPKANQFNVGLLHLKYKDEIPGEAFSDHRIARGISKCIEELPNHPKLRGKLAWNASVQVPLRLRRDRN</sequence>
<dbReference type="AlphaFoldDB" id="A0A024GFE7"/>
<dbReference type="OrthoDB" id="60765at2759"/>
<feature type="region of interest" description="Disordered" evidence="1">
    <location>
        <begin position="1"/>
        <end position="27"/>
    </location>
</feature>
<comment type="caution">
    <text evidence="2">The sequence shown here is derived from an EMBL/GenBank/DDBJ whole genome shotgun (WGS) entry which is preliminary data.</text>
</comment>